<feature type="chain" id="PRO_5044725285" description="MD-2-related lipid-recognition domain-containing protein" evidence="1">
    <location>
        <begin position="21"/>
        <end position="166"/>
    </location>
</feature>
<protein>
    <recommendedName>
        <fullName evidence="4">MD-2-related lipid-recognition domain-containing protein</fullName>
    </recommendedName>
</protein>
<name>A0ABD3XP87_SINWO</name>
<evidence type="ECO:0000313" key="2">
    <source>
        <dbReference type="EMBL" id="KAL3886780.1"/>
    </source>
</evidence>
<sequence length="166" mass="18926">MNVIVLLLLSQTLSTSLSKAETFNDFLKEVCSSHGMDSQRPSIEERGYMQNCYPNSSYNISWVPKDINPHESLKFFINYTLPADFESGEYSVHINFKFIHISKTLPITCKGADVCPVKKGDSMAFWCEFRDIIRFKNFEGFFKLMITAGNEHGENMLCGTLEANLL</sequence>
<reference evidence="2 3" key="1">
    <citation type="submission" date="2024-11" db="EMBL/GenBank/DDBJ databases">
        <title>Chromosome-level genome assembly of the freshwater bivalve Anodonta woodiana.</title>
        <authorList>
            <person name="Chen X."/>
        </authorList>
    </citation>
    <scope>NUCLEOTIDE SEQUENCE [LARGE SCALE GENOMIC DNA]</scope>
    <source>
        <strain evidence="2">MN2024</strain>
        <tissue evidence="2">Gills</tissue>
    </source>
</reference>
<evidence type="ECO:0000256" key="1">
    <source>
        <dbReference type="SAM" id="SignalP"/>
    </source>
</evidence>
<keyword evidence="3" id="KW-1185">Reference proteome</keyword>
<proteinExistence type="predicted"/>
<dbReference type="EMBL" id="JBJQND010000002">
    <property type="protein sequence ID" value="KAL3886781.1"/>
    <property type="molecule type" value="Genomic_DNA"/>
</dbReference>
<evidence type="ECO:0008006" key="4">
    <source>
        <dbReference type="Google" id="ProtNLM"/>
    </source>
</evidence>
<dbReference type="SUPFAM" id="SSF81296">
    <property type="entry name" value="E set domains"/>
    <property type="match status" value="1"/>
</dbReference>
<dbReference type="Proteomes" id="UP001634394">
    <property type="component" value="Unassembled WGS sequence"/>
</dbReference>
<organism evidence="2 3">
    <name type="scientific">Sinanodonta woodiana</name>
    <name type="common">Chinese pond mussel</name>
    <name type="synonym">Anodonta woodiana</name>
    <dbReference type="NCBI Taxonomy" id="1069815"/>
    <lineage>
        <taxon>Eukaryota</taxon>
        <taxon>Metazoa</taxon>
        <taxon>Spiralia</taxon>
        <taxon>Lophotrochozoa</taxon>
        <taxon>Mollusca</taxon>
        <taxon>Bivalvia</taxon>
        <taxon>Autobranchia</taxon>
        <taxon>Heteroconchia</taxon>
        <taxon>Palaeoheterodonta</taxon>
        <taxon>Unionida</taxon>
        <taxon>Unionoidea</taxon>
        <taxon>Unionidae</taxon>
        <taxon>Unioninae</taxon>
        <taxon>Sinanodonta</taxon>
    </lineage>
</organism>
<keyword evidence="1" id="KW-0732">Signal</keyword>
<accession>A0ABD3XP87</accession>
<dbReference type="AlphaFoldDB" id="A0ABD3XP87"/>
<comment type="caution">
    <text evidence="2">The sequence shown here is derived from an EMBL/GenBank/DDBJ whole genome shotgun (WGS) entry which is preliminary data.</text>
</comment>
<gene>
    <name evidence="2" type="ORF">ACJMK2_026753</name>
</gene>
<feature type="signal peptide" evidence="1">
    <location>
        <begin position="1"/>
        <end position="20"/>
    </location>
</feature>
<evidence type="ECO:0000313" key="3">
    <source>
        <dbReference type="Proteomes" id="UP001634394"/>
    </source>
</evidence>
<dbReference type="InterPro" id="IPR014756">
    <property type="entry name" value="Ig_E-set"/>
</dbReference>
<dbReference type="EMBL" id="JBJQND010000002">
    <property type="protein sequence ID" value="KAL3886780.1"/>
    <property type="molecule type" value="Genomic_DNA"/>
</dbReference>